<reference evidence="2 3" key="2">
    <citation type="submission" date="2020-03" db="EMBL/GenBank/DDBJ databases">
        <authorList>
            <person name="Ichikawa N."/>
            <person name="Kimura A."/>
            <person name="Kitahashi Y."/>
            <person name="Uohara A."/>
        </authorList>
    </citation>
    <scope>NUCLEOTIDE SEQUENCE [LARGE SCALE GENOMIC DNA]</scope>
    <source>
        <strain evidence="2 3">NBRC 107702</strain>
    </source>
</reference>
<dbReference type="InterPro" id="IPR011009">
    <property type="entry name" value="Kinase-like_dom_sf"/>
</dbReference>
<dbReference type="Pfam" id="PF01636">
    <property type="entry name" value="APH"/>
    <property type="match status" value="1"/>
</dbReference>
<sequence length="288" mass="30803">MDTPTAEIDIDATLVDRLVRAQHPDLAGPLRLVANGWDNVIYRLGAGMCVRLPRRAVAVDLIHHEQRWLPGIAERTGPVVPAPVRAGTPGAGFPWPWSICPWFEGRPAADVPPAERAPAATDLAEFLAGLHTPAPPDAPHNPWRGVPLTDRYAAVSERLAGTPDLGALWERLVATPAWAGPPYWLHGDLHPANLVLAPSGPGRLAAVIDFGDLTSGDPAADLATAWLTFDAAGRAAFRARYDALTDIDPDTWVRARGWALNLATALGLHSDDNPRMAAISAHALAEVR</sequence>
<reference evidence="2 3" key="1">
    <citation type="submission" date="2020-03" db="EMBL/GenBank/DDBJ databases">
        <title>Whole genome shotgun sequence of Phytohabitans flavus NBRC 107702.</title>
        <authorList>
            <person name="Komaki H."/>
            <person name="Tamura T."/>
        </authorList>
    </citation>
    <scope>NUCLEOTIDE SEQUENCE [LARGE SCALE GENOMIC DNA]</scope>
    <source>
        <strain evidence="2 3">NBRC 107702</strain>
    </source>
</reference>
<dbReference type="RefSeq" id="WP_232070900.1">
    <property type="nucleotide sequence ID" value="NZ_AP022870.1"/>
</dbReference>
<accession>A0A6F8XJ53</accession>
<feature type="domain" description="Aminoglycoside phosphotransferase" evidence="1">
    <location>
        <begin position="30"/>
        <end position="258"/>
    </location>
</feature>
<dbReference type="InterPro" id="IPR002575">
    <property type="entry name" value="Aminoglycoside_PTrfase"/>
</dbReference>
<dbReference type="EMBL" id="AP022870">
    <property type="protein sequence ID" value="BCB73829.1"/>
    <property type="molecule type" value="Genomic_DNA"/>
</dbReference>
<evidence type="ECO:0000259" key="1">
    <source>
        <dbReference type="Pfam" id="PF01636"/>
    </source>
</evidence>
<protein>
    <recommendedName>
        <fullName evidence="1">Aminoglycoside phosphotransferase domain-containing protein</fullName>
    </recommendedName>
</protein>
<dbReference type="Proteomes" id="UP000502508">
    <property type="component" value="Chromosome"/>
</dbReference>
<dbReference type="CDD" id="cd05155">
    <property type="entry name" value="APH_ChoK_like_1"/>
    <property type="match status" value="1"/>
</dbReference>
<organism evidence="2 3">
    <name type="scientific">Phytohabitans flavus</name>
    <dbReference type="NCBI Taxonomy" id="1076124"/>
    <lineage>
        <taxon>Bacteria</taxon>
        <taxon>Bacillati</taxon>
        <taxon>Actinomycetota</taxon>
        <taxon>Actinomycetes</taxon>
        <taxon>Micromonosporales</taxon>
        <taxon>Micromonosporaceae</taxon>
    </lineage>
</organism>
<dbReference type="PANTHER" id="PTHR21310">
    <property type="entry name" value="AMINOGLYCOSIDE PHOSPHOTRANSFERASE-RELATED-RELATED"/>
    <property type="match status" value="1"/>
</dbReference>
<dbReference type="PANTHER" id="PTHR21310:SF42">
    <property type="entry name" value="BIFUNCTIONAL AAC_APH"/>
    <property type="match status" value="1"/>
</dbReference>
<dbReference type="InterPro" id="IPR051678">
    <property type="entry name" value="AGP_Transferase"/>
</dbReference>
<gene>
    <name evidence="2" type="ORF">Pflav_002390</name>
</gene>
<dbReference type="Gene3D" id="3.30.200.20">
    <property type="entry name" value="Phosphorylase Kinase, domain 1"/>
    <property type="match status" value="1"/>
</dbReference>
<dbReference type="Gene3D" id="3.90.1200.10">
    <property type="match status" value="1"/>
</dbReference>
<evidence type="ECO:0000313" key="3">
    <source>
        <dbReference type="Proteomes" id="UP000502508"/>
    </source>
</evidence>
<keyword evidence="3" id="KW-1185">Reference proteome</keyword>
<evidence type="ECO:0000313" key="2">
    <source>
        <dbReference type="EMBL" id="BCB73829.1"/>
    </source>
</evidence>
<dbReference type="AlphaFoldDB" id="A0A6F8XJ53"/>
<dbReference type="SUPFAM" id="SSF56112">
    <property type="entry name" value="Protein kinase-like (PK-like)"/>
    <property type="match status" value="1"/>
</dbReference>
<name>A0A6F8XJ53_9ACTN</name>
<dbReference type="KEGG" id="pfla:Pflav_002390"/>
<proteinExistence type="predicted"/>